<gene>
    <name evidence="1" type="ORF">SAMN02745883_00658</name>
</gene>
<dbReference type="InterPro" id="IPR011991">
    <property type="entry name" value="ArsR-like_HTH"/>
</dbReference>
<dbReference type="Proteomes" id="UP000184082">
    <property type="component" value="Unassembled WGS sequence"/>
</dbReference>
<dbReference type="RefSeq" id="WP_072965955.1">
    <property type="nucleotide sequence ID" value="NZ_FRAJ01000005.1"/>
</dbReference>
<dbReference type="SUPFAM" id="SSF46785">
    <property type="entry name" value="Winged helix' DNA-binding domain"/>
    <property type="match status" value="1"/>
</dbReference>
<accession>A0A1M6MV32</accession>
<evidence type="ECO:0000313" key="2">
    <source>
        <dbReference type="Proteomes" id="UP000184082"/>
    </source>
</evidence>
<dbReference type="Gene3D" id="1.10.10.10">
    <property type="entry name" value="Winged helix-like DNA-binding domain superfamily/Winged helix DNA-binding domain"/>
    <property type="match status" value="1"/>
</dbReference>
<dbReference type="CDD" id="cd00090">
    <property type="entry name" value="HTH_ARSR"/>
    <property type="match status" value="1"/>
</dbReference>
<dbReference type="InterPro" id="IPR036388">
    <property type="entry name" value="WH-like_DNA-bd_sf"/>
</dbReference>
<dbReference type="InterPro" id="IPR036390">
    <property type="entry name" value="WH_DNA-bd_sf"/>
</dbReference>
<dbReference type="Pfam" id="PF12840">
    <property type="entry name" value="HTH_20"/>
    <property type="match status" value="1"/>
</dbReference>
<protein>
    <submittedName>
        <fullName evidence="1">Helix-turn-helix domain-containing protein</fullName>
    </submittedName>
</protein>
<keyword evidence="2" id="KW-1185">Reference proteome</keyword>
<dbReference type="AlphaFoldDB" id="A0A1M6MV32"/>
<organism evidence="1 2">
    <name type="scientific">Caminicella sporogenes DSM 14501</name>
    <dbReference type="NCBI Taxonomy" id="1121266"/>
    <lineage>
        <taxon>Bacteria</taxon>
        <taxon>Bacillati</taxon>
        <taxon>Bacillota</taxon>
        <taxon>Clostridia</taxon>
        <taxon>Peptostreptococcales</taxon>
        <taxon>Caminicellaceae</taxon>
        <taxon>Caminicella</taxon>
    </lineage>
</organism>
<name>A0A1M6MV32_9FIRM</name>
<sequence length="195" mass="22726">MKEVLVLRELEQIKAISHPYRIEILEAFEDSSATAKQIADKMGEPHAKVNYHIKILLKVGILELIEEKIKLGIVEKYYMPAAKTFVIDKSILDSGEKKVLDSVNQAKISIFKNISKDFYKAVEVADEKNYPKKILYFNDYYLTLDEIDKLQDKMAALIEEFLKGKKDKNRENTKRYSISTLMIPRFNLKKKDNKF</sequence>
<proteinExistence type="predicted"/>
<reference evidence="1 2" key="1">
    <citation type="submission" date="2016-11" db="EMBL/GenBank/DDBJ databases">
        <authorList>
            <person name="Jaros S."/>
            <person name="Januszkiewicz K."/>
            <person name="Wedrychowicz H."/>
        </authorList>
    </citation>
    <scope>NUCLEOTIDE SEQUENCE [LARGE SCALE GENOMIC DNA]</scope>
    <source>
        <strain evidence="1 2">DSM 14501</strain>
    </source>
</reference>
<dbReference type="EMBL" id="FRAJ01000005">
    <property type="protein sequence ID" value="SHJ87368.1"/>
    <property type="molecule type" value="Genomic_DNA"/>
</dbReference>
<evidence type="ECO:0000313" key="1">
    <source>
        <dbReference type="EMBL" id="SHJ87368.1"/>
    </source>
</evidence>
<dbReference type="STRING" id="1121266.SAMN02745883_00658"/>